<sequence length="321" mass="35019">MTEPSRSQPTPRVLLVATVRDEGPFLLEWIAYHRLIGFTDLILCSNDCADDSPALLDRLAARGLIRHLRCTPPPGAAAQLFAYQAAERAIAGAWPEAVMVLDADEFLLVHVGDHSVGALLAAVPEATSIAINWRIFGSGGARAFAPEPVTSRFRRAAPRDHGVNWSFKTLCRTPDAYHCPLLPHGPGHAKQARAPALRAVDGAGRPLPPAFARAEAFLQSAPGTVRWDLAQVNHYNTRAWEDYCVKHWRGGGLGPERWDRAANWAIFDRNEEADEALLAYHPDLPDAMAALRADPETRAAEARCVAAYRAHIARLAEAEAA</sequence>
<evidence type="ECO:0000313" key="2">
    <source>
        <dbReference type="Proteomes" id="UP001056937"/>
    </source>
</evidence>
<dbReference type="SUPFAM" id="SSF53448">
    <property type="entry name" value="Nucleotide-diphospho-sugar transferases"/>
    <property type="match status" value="1"/>
</dbReference>
<protein>
    <submittedName>
        <fullName evidence="1">Glycosyltransferase family 2 protein</fullName>
    </submittedName>
</protein>
<evidence type="ECO:0000313" key="1">
    <source>
        <dbReference type="EMBL" id="USI72910.1"/>
    </source>
</evidence>
<dbReference type="Pfam" id="PF13704">
    <property type="entry name" value="Glyco_tranf_2_4"/>
    <property type="match status" value="1"/>
</dbReference>
<reference evidence="1" key="1">
    <citation type="journal article" date="2022" name="Toxins">
        <title>Genomic Analysis of Sphingopyxis sp. USTB-05 for Biodegrading Cyanobacterial Hepatotoxins.</title>
        <authorList>
            <person name="Liu C."/>
            <person name="Xu Q."/>
            <person name="Zhao Z."/>
            <person name="Zhang H."/>
            <person name="Liu X."/>
            <person name="Yin C."/>
            <person name="Liu Y."/>
            <person name="Yan H."/>
        </authorList>
    </citation>
    <scope>NUCLEOTIDE SEQUENCE</scope>
    <source>
        <strain evidence="1">NBD5</strain>
    </source>
</reference>
<accession>A0ABY4X7N3</accession>
<keyword evidence="2" id="KW-1185">Reference proteome</keyword>
<organism evidence="1 2">
    <name type="scientific">Sphingomonas morindae</name>
    <dbReference type="NCBI Taxonomy" id="1541170"/>
    <lineage>
        <taxon>Bacteria</taxon>
        <taxon>Pseudomonadati</taxon>
        <taxon>Pseudomonadota</taxon>
        <taxon>Alphaproteobacteria</taxon>
        <taxon>Sphingomonadales</taxon>
        <taxon>Sphingomonadaceae</taxon>
        <taxon>Sphingomonas</taxon>
    </lineage>
</organism>
<dbReference type="Proteomes" id="UP001056937">
    <property type="component" value="Chromosome 1"/>
</dbReference>
<dbReference type="RefSeq" id="WP_252166721.1">
    <property type="nucleotide sequence ID" value="NZ_CP084930.1"/>
</dbReference>
<proteinExistence type="predicted"/>
<dbReference type="EMBL" id="CP084930">
    <property type="protein sequence ID" value="USI72910.1"/>
    <property type="molecule type" value="Genomic_DNA"/>
</dbReference>
<gene>
    <name evidence="1" type="ORF">LHA26_00010</name>
</gene>
<dbReference type="InterPro" id="IPR029044">
    <property type="entry name" value="Nucleotide-diphossugar_trans"/>
</dbReference>
<name>A0ABY4X7N3_9SPHN</name>